<evidence type="ECO:0000313" key="3">
    <source>
        <dbReference type="EMBL" id="OGD79892.1"/>
    </source>
</evidence>
<dbReference type="AlphaFoldDB" id="A0A1F5FJZ3"/>
<feature type="region of interest" description="Disordered" evidence="2">
    <location>
        <begin position="79"/>
        <end position="156"/>
    </location>
</feature>
<sequence>MKIKLVTALVIIFGISLLGIYSAGGIRPAKVEATEVGNECDEFDETGFCISCNGGGTCEVIICRDGKHYDEVQKICVPDVTPTPTDEVTPTPTDEVTPTPTDEMTPTPTPTPTPTCPPDSSLENGICMHPQPQLAPPSSDGRSDGLGGQAPSPQVLGASTLAATGGEDEFGGYVDSDSRLVIDYLDTNLPVIEGGLSGDQWLLSNQAILKTSTKDLTGVSENTILYGHNWTSLLGAIGRIEAGNELEYDGDTFVVVNVQKVSALETDVLKPLMGQTLTIYTCTGTQNELRFVVTAIRK</sequence>
<dbReference type="EMBL" id="MFAM01000006">
    <property type="protein sequence ID" value="OGD79892.1"/>
    <property type="molecule type" value="Genomic_DNA"/>
</dbReference>
<organism evidence="3 4">
    <name type="scientific">Candidatus Collierbacteria bacterium RIFOXYB1_FULL_49_13</name>
    <dbReference type="NCBI Taxonomy" id="1817728"/>
    <lineage>
        <taxon>Bacteria</taxon>
        <taxon>Candidatus Collieribacteriota</taxon>
    </lineage>
</organism>
<proteinExistence type="predicted"/>
<dbReference type="GO" id="GO:0016787">
    <property type="term" value="F:hydrolase activity"/>
    <property type="evidence" value="ECO:0007669"/>
    <property type="project" value="UniProtKB-KW"/>
</dbReference>
<evidence type="ECO:0000256" key="1">
    <source>
        <dbReference type="ARBA" id="ARBA00022801"/>
    </source>
</evidence>
<dbReference type="SUPFAM" id="SSF63817">
    <property type="entry name" value="Sortase"/>
    <property type="match status" value="1"/>
</dbReference>
<keyword evidence="1" id="KW-0378">Hydrolase</keyword>
<evidence type="ECO:0000256" key="2">
    <source>
        <dbReference type="SAM" id="MobiDB-lite"/>
    </source>
</evidence>
<dbReference type="InterPro" id="IPR005754">
    <property type="entry name" value="Sortase"/>
</dbReference>
<accession>A0A1F5FJZ3</accession>
<feature type="compositionally biased region" description="Pro residues" evidence="2">
    <location>
        <begin position="107"/>
        <end position="117"/>
    </location>
</feature>
<comment type="caution">
    <text evidence="3">The sequence shown here is derived from an EMBL/GenBank/DDBJ whole genome shotgun (WGS) entry which is preliminary data.</text>
</comment>
<evidence type="ECO:0008006" key="5">
    <source>
        <dbReference type="Google" id="ProtNLM"/>
    </source>
</evidence>
<dbReference type="InterPro" id="IPR023365">
    <property type="entry name" value="Sortase_dom-sf"/>
</dbReference>
<dbReference type="Proteomes" id="UP000176682">
    <property type="component" value="Unassembled WGS sequence"/>
</dbReference>
<reference evidence="3 4" key="1">
    <citation type="journal article" date="2016" name="Nat. Commun.">
        <title>Thousands of microbial genomes shed light on interconnected biogeochemical processes in an aquifer system.</title>
        <authorList>
            <person name="Anantharaman K."/>
            <person name="Brown C.T."/>
            <person name="Hug L.A."/>
            <person name="Sharon I."/>
            <person name="Castelle C.J."/>
            <person name="Probst A.J."/>
            <person name="Thomas B.C."/>
            <person name="Singh A."/>
            <person name="Wilkins M.J."/>
            <person name="Karaoz U."/>
            <person name="Brodie E.L."/>
            <person name="Williams K.H."/>
            <person name="Hubbard S.S."/>
            <person name="Banfield J.F."/>
        </authorList>
    </citation>
    <scope>NUCLEOTIDE SEQUENCE [LARGE SCALE GENOMIC DNA]</scope>
</reference>
<feature type="compositionally biased region" description="Low complexity" evidence="2">
    <location>
        <begin position="79"/>
        <end position="106"/>
    </location>
</feature>
<name>A0A1F5FJZ3_9BACT</name>
<evidence type="ECO:0000313" key="4">
    <source>
        <dbReference type="Proteomes" id="UP000176682"/>
    </source>
</evidence>
<protein>
    <recommendedName>
        <fullName evidence="5">Sortase</fullName>
    </recommendedName>
</protein>
<dbReference type="Pfam" id="PF04203">
    <property type="entry name" value="Sortase"/>
    <property type="match status" value="1"/>
</dbReference>
<dbReference type="Gene3D" id="2.40.260.10">
    <property type="entry name" value="Sortase"/>
    <property type="match status" value="1"/>
</dbReference>
<gene>
    <name evidence="3" type="ORF">A2368_03215</name>
</gene>